<dbReference type="SUPFAM" id="SSF55729">
    <property type="entry name" value="Acyl-CoA N-acyltransferases (Nat)"/>
    <property type="match status" value="1"/>
</dbReference>
<dbReference type="OrthoDB" id="9787920at2"/>
<dbReference type="PROSITE" id="PS51186">
    <property type="entry name" value="GNAT"/>
    <property type="match status" value="1"/>
</dbReference>
<dbReference type="Gene3D" id="3.40.630.30">
    <property type="match status" value="1"/>
</dbReference>
<dbReference type="KEGG" id="sdn:Sden_1378"/>
<accession>Q12PG2</accession>
<dbReference type="GO" id="GO:0016747">
    <property type="term" value="F:acyltransferase activity, transferring groups other than amino-acyl groups"/>
    <property type="evidence" value="ECO:0007669"/>
    <property type="project" value="InterPro"/>
</dbReference>
<dbReference type="InterPro" id="IPR016181">
    <property type="entry name" value="Acyl_CoA_acyltransferase"/>
</dbReference>
<organism evidence="4 5">
    <name type="scientific">Shewanella denitrificans (strain OS217 / ATCC BAA-1090 / DSM 15013)</name>
    <dbReference type="NCBI Taxonomy" id="318161"/>
    <lineage>
        <taxon>Bacteria</taxon>
        <taxon>Pseudomonadati</taxon>
        <taxon>Pseudomonadota</taxon>
        <taxon>Gammaproteobacteria</taxon>
        <taxon>Alteromonadales</taxon>
        <taxon>Shewanellaceae</taxon>
        <taxon>Shewanella</taxon>
    </lineage>
</organism>
<feature type="domain" description="N-acetyltransferase" evidence="3">
    <location>
        <begin position="1"/>
        <end position="137"/>
    </location>
</feature>
<dbReference type="CDD" id="cd04301">
    <property type="entry name" value="NAT_SF"/>
    <property type="match status" value="1"/>
</dbReference>
<evidence type="ECO:0000256" key="1">
    <source>
        <dbReference type="ARBA" id="ARBA00022679"/>
    </source>
</evidence>
<sequence>MKIDIINEEATALVDTLVAGVRQYNVDNMGDETSKPLTVVAHDDEGKLLGGVSGRTIYKNFLINVVWVHEQARGTGLGRELMQLAEVAAKDRGCLLAQVDTLSFQAPVFYQKLGFEIVGRVPQIADIPERFFLMKTY</sequence>
<dbReference type="Proteomes" id="UP000001982">
    <property type="component" value="Chromosome"/>
</dbReference>
<dbReference type="RefSeq" id="WP_011495822.1">
    <property type="nucleotide sequence ID" value="NC_007954.1"/>
</dbReference>
<dbReference type="eggNOG" id="COG0456">
    <property type="taxonomic scope" value="Bacteria"/>
</dbReference>
<dbReference type="EMBL" id="CP000302">
    <property type="protein sequence ID" value="ABE54664.1"/>
    <property type="molecule type" value="Genomic_DNA"/>
</dbReference>
<protein>
    <submittedName>
        <fullName evidence="4">GCN5-related N-acetyltransferase</fullName>
    </submittedName>
</protein>
<keyword evidence="1 4" id="KW-0808">Transferase</keyword>
<evidence type="ECO:0000313" key="5">
    <source>
        <dbReference type="Proteomes" id="UP000001982"/>
    </source>
</evidence>
<name>Q12PG2_SHEDO</name>
<dbReference type="AlphaFoldDB" id="Q12PG2"/>
<evidence type="ECO:0000259" key="3">
    <source>
        <dbReference type="PROSITE" id="PS51186"/>
    </source>
</evidence>
<dbReference type="InterPro" id="IPR050832">
    <property type="entry name" value="Bact_Acetyltransf"/>
</dbReference>
<proteinExistence type="predicted"/>
<dbReference type="HOGENOM" id="CLU_115862_2_0_6"/>
<dbReference type="PANTHER" id="PTHR43877">
    <property type="entry name" value="AMINOALKYLPHOSPHONATE N-ACETYLTRANSFERASE-RELATED-RELATED"/>
    <property type="match status" value="1"/>
</dbReference>
<reference evidence="4 5" key="1">
    <citation type="submission" date="2006-03" db="EMBL/GenBank/DDBJ databases">
        <title>Complete sequence of Shewanella denitrificans OS217.</title>
        <authorList>
            <consortium name="US DOE Joint Genome Institute"/>
            <person name="Copeland A."/>
            <person name="Lucas S."/>
            <person name="Lapidus A."/>
            <person name="Barry K."/>
            <person name="Detter J.C."/>
            <person name="Glavina del Rio T."/>
            <person name="Hammon N."/>
            <person name="Israni S."/>
            <person name="Dalin E."/>
            <person name="Tice H."/>
            <person name="Pitluck S."/>
            <person name="Brettin T."/>
            <person name="Bruce D."/>
            <person name="Han C."/>
            <person name="Tapia R."/>
            <person name="Gilna P."/>
            <person name="Kiss H."/>
            <person name="Schmutz J."/>
            <person name="Larimer F."/>
            <person name="Land M."/>
            <person name="Hauser L."/>
            <person name="Kyrpides N."/>
            <person name="Lykidis A."/>
            <person name="Richardson P."/>
        </authorList>
    </citation>
    <scope>NUCLEOTIDE SEQUENCE [LARGE SCALE GENOMIC DNA]</scope>
    <source>
        <strain evidence="5">OS217 / ATCC BAA-1090 / DSM 15013</strain>
    </source>
</reference>
<keyword evidence="2" id="KW-0012">Acyltransferase</keyword>
<evidence type="ECO:0000313" key="4">
    <source>
        <dbReference type="EMBL" id="ABE54664.1"/>
    </source>
</evidence>
<dbReference type="STRING" id="318161.Sden_1378"/>
<keyword evidence="5" id="KW-1185">Reference proteome</keyword>
<gene>
    <name evidence="4" type="ordered locus">Sden_1378</name>
</gene>
<dbReference type="Pfam" id="PF13508">
    <property type="entry name" value="Acetyltransf_7"/>
    <property type="match status" value="1"/>
</dbReference>
<evidence type="ECO:0000256" key="2">
    <source>
        <dbReference type="ARBA" id="ARBA00023315"/>
    </source>
</evidence>
<dbReference type="InterPro" id="IPR000182">
    <property type="entry name" value="GNAT_dom"/>
</dbReference>